<organism evidence="1 2">
    <name type="scientific">Lophiostoma macrostomum CBS 122681</name>
    <dbReference type="NCBI Taxonomy" id="1314788"/>
    <lineage>
        <taxon>Eukaryota</taxon>
        <taxon>Fungi</taxon>
        <taxon>Dikarya</taxon>
        <taxon>Ascomycota</taxon>
        <taxon>Pezizomycotina</taxon>
        <taxon>Dothideomycetes</taxon>
        <taxon>Pleosporomycetidae</taxon>
        <taxon>Pleosporales</taxon>
        <taxon>Lophiostomataceae</taxon>
        <taxon>Lophiostoma</taxon>
    </lineage>
</organism>
<protein>
    <submittedName>
        <fullName evidence="1">Uncharacterized protein</fullName>
    </submittedName>
</protein>
<dbReference type="Proteomes" id="UP000799324">
    <property type="component" value="Unassembled WGS sequence"/>
</dbReference>
<accession>A0A6A6TCP4</accession>
<dbReference type="AlphaFoldDB" id="A0A6A6TCP4"/>
<gene>
    <name evidence="1" type="ORF">K491DRAFT_311042</name>
</gene>
<evidence type="ECO:0000313" key="1">
    <source>
        <dbReference type="EMBL" id="KAF2657785.1"/>
    </source>
</evidence>
<evidence type="ECO:0000313" key="2">
    <source>
        <dbReference type="Proteomes" id="UP000799324"/>
    </source>
</evidence>
<sequence>MSPRLSSGTFGVLYIRTRLPFGSHVDSFAKLQVVMASPFNLRCQGSARPMVIMRVFAQSRSSVPTALSLSMCFTFLTSGLHFSYDNRVTGVREPGGQRRERLPANLRLATYSSSSVKVNGRRFTCEATSPILLQHSQLQSRL</sequence>
<reference evidence="1" key="1">
    <citation type="journal article" date="2020" name="Stud. Mycol.">
        <title>101 Dothideomycetes genomes: a test case for predicting lifestyles and emergence of pathogens.</title>
        <authorList>
            <person name="Haridas S."/>
            <person name="Albert R."/>
            <person name="Binder M."/>
            <person name="Bloem J."/>
            <person name="Labutti K."/>
            <person name="Salamov A."/>
            <person name="Andreopoulos B."/>
            <person name="Baker S."/>
            <person name="Barry K."/>
            <person name="Bills G."/>
            <person name="Bluhm B."/>
            <person name="Cannon C."/>
            <person name="Castanera R."/>
            <person name="Culley D."/>
            <person name="Daum C."/>
            <person name="Ezra D."/>
            <person name="Gonzalez J."/>
            <person name="Henrissat B."/>
            <person name="Kuo A."/>
            <person name="Liang C."/>
            <person name="Lipzen A."/>
            <person name="Lutzoni F."/>
            <person name="Magnuson J."/>
            <person name="Mondo S."/>
            <person name="Nolan M."/>
            <person name="Ohm R."/>
            <person name="Pangilinan J."/>
            <person name="Park H.-J."/>
            <person name="Ramirez L."/>
            <person name="Alfaro M."/>
            <person name="Sun H."/>
            <person name="Tritt A."/>
            <person name="Yoshinaga Y."/>
            <person name="Zwiers L.-H."/>
            <person name="Turgeon B."/>
            <person name="Goodwin S."/>
            <person name="Spatafora J."/>
            <person name="Crous P."/>
            <person name="Grigoriev I."/>
        </authorList>
    </citation>
    <scope>NUCLEOTIDE SEQUENCE</scope>
    <source>
        <strain evidence="1">CBS 122681</strain>
    </source>
</reference>
<dbReference type="EMBL" id="MU004321">
    <property type="protein sequence ID" value="KAF2657785.1"/>
    <property type="molecule type" value="Genomic_DNA"/>
</dbReference>
<name>A0A6A6TCP4_9PLEO</name>
<keyword evidence="2" id="KW-1185">Reference proteome</keyword>
<proteinExistence type="predicted"/>